<accession>A0A252A5E6</accession>
<feature type="domain" description="Core" evidence="1">
    <location>
        <begin position="8"/>
        <end position="117"/>
    </location>
</feature>
<dbReference type="InterPro" id="IPR035903">
    <property type="entry name" value="HesB-like_dom_sf"/>
</dbReference>
<dbReference type="AlphaFoldDB" id="A0A252A5E6"/>
<dbReference type="PANTHER" id="PTHR43011:SF1">
    <property type="entry name" value="IRON-SULFUR CLUSTER ASSEMBLY 2 HOMOLOG, MITOCHONDRIAL"/>
    <property type="match status" value="1"/>
</dbReference>
<gene>
    <name evidence="2" type="ORF">HK12_14060</name>
</gene>
<dbReference type="InterPro" id="IPR000361">
    <property type="entry name" value="ATAP_core_dom"/>
</dbReference>
<evidence type="ECO:0000313" key="2">
    <source>
        <dbReference type="EMBL" id="OUI84801.1"/>
    </source>
</evidence>
<dbReference type="RefSeq" id="WP_086551742.1">
    <property type="nucleotide sequence ID" value="NZ_JOMO01000009.1"/>
</dbReference>
<comment type="caution">
    <text evidence="2">The sequence shown here is derived from an EMBL/GenBank/DDBJ whole genome shotgun (WGS) entry which is preliminary data.</text>
</comment>
<proteinExistence type="predicted"/>
<evidence type="ECO:0000313" key="3">
    <source>
        <dbReference type="Proteomes" id="UP000194639"/>
    </source>
</evidence>
<dbReference type="GO" id="GO:0051539">
    <property type="term" value="F:4 iron, 4 sulfur cluster binding"/>
    <property type="evidence" value="ECO:0007669"/>
    <property type="project" value="TreeGrafter"/>
</dbReference>
<dbReference type="FunFam" id="2.60.300.12:FF:000013">
    <property type="entry name" value="Iron-sulfur assembly protein 2"/>
    <property type="match status" value="1"/>
</dbReference>
<dbReference type="InterPro" id="IPR016092">
    <property type="entry name" value="ATAP"/>
</dbReference>
<dbReference type="GO" id="GO:0016226">
    <property type="term" value="P:iron-sulfur cluster assembly"/>
    <property type="evidence" value="ECO:0007669"/>
    <property type="project" value="InterPro"/>
</dbReference>
<evidence type="ECO:0000259" key="1">
    <source>
        <dbReference type="Pfam" id="PF01521"/>
    </source>
</evidence>
<dbReference type="PANTHER" id="PTHR43011">
    <property type="entry name" value="IRON-SULFUR CLUSTER ASSEMBLY 2 HOMOLOG, MITOCHONDRIAL"/>
    <property type="match status" value="1"/>
</dbReference>
<dbReference type="GO" id="GO:0005506">
    <property type="term" value="F:iron ion binding"/>
    <property type="evidence" value="ECO:0007669"/>
    <property type="project" value="TreeGrafter"/>
</dbReference>
<organism evidence="2 3">
    <name type="scientific">Acetobacter orientalis</name>
    <dbReference type="NCBI Taxonomy" id="146474"/>
    <lineage>
        <taxon>Bacteria</taxon>
        <taxon>Pseudomonadati</taxon>
        <taxon>Pseudomonadota</taxon>
        <taxon>Alphaproteobacteria</taxon>
        <taxon>Acetobacterales</taxon>
        <taxon>Acetobacteraceae</taxon>
        <taxon>Acetobacter</taxon>
    </lineage>
</organism>
<sequence length="123" mass="12772">MTQLQTFSVSDAAATRIATVLANRKRSAAEQSTTPPAALRVAVEAGGCNGFQYQFTLIPQDAIAPGDVHFEKAGALVVVDPTSLDLLANAQLDFTDKLMGAHFTVKNPIAVSSCGCGTSFSVA</sequence>
<protein>
    <submittedName>
        <fullName evidence="2">Fe-S cluster assembly protein HesB</fullName>
    </submittedName>
</protein>
<dbReference type="NCBIfam" id="TIGR00049">
    <property type="entry name" value="iron-sulfur cluster assembly accessory protein"/>
    <property type="match status" value="1"/>
</dbReference>
<name>A0A252A5E6_9PROT</name>
<dbReference type="EMBL" id="JOMO01000009">
    <property type="protein sequence ID" value="OUI84801.1"/>
    <property type="molecule type" value="Genomic_DNA"/>
</dbReference>
<dbReference type="GO" id="GO:0051537">
    <property type="term" value="F:2 iron, 2 sulfur cluster binding"/>
    <property type="evidence" value="ECO:0007669"/>
    <property type="project" value="TreeGrafter"/>
</dbReference>
<dbReference type="Pfam" id="PF01521">
    <property type="entry name" value="Fe-S_biosyn"/>
    <property type="match status" value="1"/>
</dbReference>
<dbReference type="SUPFAM" id="SSF89360">
    <property type="entry name" value="HesB-like domain"/>
    <property type="match status" value="1"/>
</dbReference>
<dbReference type="Gene3D" id="2.60.300.12">
    <property type="entry name" value="HesB-like domain"/>
    <property type="match status" value="1"/>
</dbReference>
<dbReference type="Proteomes" id="UP000194639">
    <property type="component" value="Unassembled WGS sequence"/>
</dbReference>
<reference evidence="2 3" key="1">
    <citation type="submission" date="2014-06" db="EMBL/GenBank/DDBJ databases">
        <authorList>
            <person name="Ju J."/>
            <person name="Zhang J."/>
        </authorList>
    </citation>
    <scope>NUCLEOTIDE SEQUENCE [LARGE SCALE GENOMIC DNA]</scope>
    <source>
        <strain evidence="2">DmW_045</strain>
    </source>
</reference>